<protein>
    <recommendedName>
        <fullName evidence="3">Lipoprotein</fullName>
    </recommendedName>
</protein>
<evidence type="ECO:0008006" key="3">
    <source>
        <dbReference type="Google" id="ProtNLM"/>
    </source>
</evidence>
<proteinExistence type="predicted"/>
<evidence type="ECO:0000313" key="2">
    <source>
        <dbReference type="EMBL" id="ANY77343.1"/>
    </source>
</evidence>
<sequence>MRPKSLEAAAYLAVALAGCSFEASPVCHGDASSALLNQPSLVERSHDSADDGALHPNDQRQKFV</sequence>
<dbReference type="EMBL" id="CP016616">
    <property type="protein sequence ID" value="ANY77343.1"/>
    <property type="molecule type" value="Genomic_DNA"/>
</dbReference>
<dbReference type="PROSITE" id="PS51257">
    <property type="entry name" value="PROKAR_LIPOPROTEIN"/>
    <property type="match status" value="1"/>
</dbReference>
<gene>
    <name evidence="2" type="ORF">BB934_03145</name>
</gene>
<accession>A0A1B2EBK4</accession>
<feature type="region of interest" description="Disordered" evidence="1">
    <location>
        <begin position="38"/>
        <end position="64"/>
    </location>
</feature>
<feature type="compositionally biased region" description="Basic and acidic residues" evidence="1">
    <location>
        <begin position="43"/>
        <end position="64"/>
    </location>
</feature>
<name>A0A1B2EBK4_9HYPH</name>
<reference evidence="2" key="1">
    <citation type="submission" date="2016-07" db="EMBL/GenBank/DDBJ databases">
        <title>Microvirga ossetica sp. nov. a new species of rhizobia isolated from root nodules of the legume species Vicia alpestris Steven originated from North Ossetia region in the Caucasus.</title>
        <authorList>
            <person name="Safronova V.I."/>
            <person name="Kuznetsova I.G."/>
            <person name="Sazanova A.L."/>
            <person name="Belimov A."/>
            <person name="Andronov E."/>
            <person name="Osledkin Y.S."/>
            <person name="Onishchuk O.P."/>
            <person name="Kurchak O.N."/>
            <person name="Shaposhnikov A.I."/>
            <person name="Willems A."/>
            <person name="Tikhonovich I.A."/>
        </authorList>
    </citation>
    <scope>NUCLEOTIDE SEQUENCE [LARGE SCALE GENOMIC DNA]</scope>
    <source>
        <strain evidence="2">V5/3M</strain>
    </source>
</reference>
<dbReference type="KEGG" id="moc:BB934_03145"/>
<organism evidence="2">
    <name type="scientific">Microvirga ossetica</name>
    <dbReference type="NCBI Taxonomy" id="1882682"/>
    <lineage>
        <taxon>Bacteria</taxon>
        <taxon>Pseudomonadati</taxon>
        <taxon>Pseudomonadota</taxon>
        <taxon>Alphaproteobacteria</taxon>
        <taxon>Hyphomicrobiales</taxon>
        <taxon>Methylobacteriaceae</taxon>
        <taxon>Microvirga</taxon>
    </lineage>
</organism>
<dbReference type="AlphaFoldDB" id="A0A1B2EBK4"/>
<evidence type="ECO:0000256" key="1">
    <source>
        <dbReference type="SAM" id="MobiDB-lite"/>
    </source>
</evidence>